<dbReference type="Gene3D" id="1.10.3210.10">
    <property type="entry name" value="Hypothetical protein af1432"/>
    <property type="match status" value="1"/>
</dbReference>
<dbReference type="PANTHER" id="PTHR45228:SF4">
    <property type="entry name" value="LIPOPROTEIN"/>
    <property type="match status" value="1"/>
</dbReference>
<dbReference type="Proteomes" id="UP000425960">
    <property type="component" value="Chromosome"/>
</dbReference>
<dbReference type="InterPro" id="IPR006675">
    <property type="entry name" value="HDIG_dom"/>
</dbReference>
<accession>A0A5K7ZIN6</accession>
<protein>
    <submittedName>
        <fullName evidence="4">Two-component system response regulator</fullName>
    </submittedName>
</protein>
<dbReference type="KEGG" id="dov:DSCO28_03930"/>
<name>A0A5K7ZIN6_9BACT</name>
<dbReference type="EMBL" id="AP021876">
    <property type="protein sequence ID" value="BBO79827.1"/>
    <property type="molecule type" value="Genomic_DNA"/>
</dbReference>
<dbReference type="InterPro" id="IPR037522">
    <property type="entry name" value="HD_GYP_dom"/>
</dbReference>
<dbReference type="AlphaFoldDB" id="A0A5K7ZIN6"/>
<dbReference type="InterPro" id="IPR052020">
    <property type="entry name" value="Cyclic_di-GMP/3'3'-cGAMP_PDE"/>
</dbReference>
<dbReference type="SMART" id="SM00471">
    <property type="entry name" value="HDc"/>
    <property type="match status" value="1"/>
</dbReference>
<dbReference type="SUPFAM" id="SSF109604">
    <property type="entry name" value="HD-domain/PDEase-like"/>
    <property type="match status" value="1"/>
</dbReference>
<gene>
    <name evidence="4" type="ORF">DSCO28_03930</name>
</gene>
<organism evidence="4 5">
    <name type="scientific">Desulfosarcina ovata subsp. sediminis</name>
    <dbReference type="NCBI Taxonomy" id="885957"/>
    <lineage>
        <taxon>Bacteria</taxon>
        <taxon>Pseudomonadati</taxon>
        <taxon>Thermodesulfobacteriota</taxon>
        <taxon>Desulfobacteria</taxon>
        <taxon>Desulfobacterales</taxon>
        <taxon>Desulfosarcinaceae</taxon>
        <taxon>Desulfosarcina</taxon>
    </lineage>
</organism>
<evidence type="ECO:0000313" key="4">
    <source>
        <dbReference type="EMBL" id="BBO79827.1"/>
    </source>
</evidence>
<dbReference type="RefSeq" id="WP_155320934.1">
    <property type="nucleotide sequence ID" value="NZ_AP021876.1"/>
</dbReference>
<dbReference type="SUPFAM" id="SSF52172">
    <property type="entry name" value="CheY-like"/>
    <property type="match status" value="1"/>
</dbReference>
<dbReference type="CDD" id="cd00077">
    <property type="entry name" value="HDc"/>
    <property type="match status" value="1"/>
</dbReference>
<dbReference type="CDD" id="cd17574">
    <property type="entry name" value="REC_OmpR"/>
    <property type="match status" value="1"/>
</dbReference>
<dbReference type="Pfam" id="PF13487">
    <property type="entry name" value="HD_5"/>
    <property type="match status" value="1"/>
</dbReference>
<sequence>MNILIADDDPVTLNLLSSRLATWGHAVSTAVDGNGAWEIIHQQPVDIVVSDWMMPGLDGIELCRRIRALETPGYVYLILISAQDSRDDVLHGLESGVDDYITKPIDLGALRARIEIGARIVNLERSLKRKIDIITANHYQTIHMFTQLLEVFDEELGGHCRRTAKLALKMARRHADVGDAEVPIVETAALLHDIGMIGISKSILNKRRTEMVDNERQLYQSHAETGAGIIGEIEIMKPAALLVRMHHEQFNGKGFPKGVSGDDIPVGAQIISAASIYDNIRHRGKVPLDRIPDSLQPLRGYQLSPQMVAMLLEINIEQQHDEARKTEEELSLDDLVSGMVLADHVRMRTGAFVMAADTVLNDYTIDKLKRYHTIGTITNKVLIHKSSVRS</sequence>
<dbReference type="InterPro" id="IPR003607">
    <property type="entry name" value="HD/PDEase_dom"/>
</dbReference>
<dbReference type="PROSITE" id="PS51832">
    <property type="entry name" value="HD_GYP"/>
    <property type="match status" value="1"/>
</dbReference>
<feature type="modified residue" description="4-aspartylphosphate" evidence="1">
    <location>
        <position position="51"/>
    </location>
</feature>
<dbReference type="PROSITE" id="PS50110">
    <property type="entry name" value="RESPONSE_REGULATORY"/>
    <property type="match status" value="1"/>
</dbReference>
<proteinExistence type="predicted"/>
<dbReference type="PANTHER" id="PTHR45228">
    <property type="entry name" value="CYCLIC DI-GMP PHOSPHODIESTERASE TM_0186-RELATED"/>
    <property type="match status" value="1"/>
</dbReference>
<dbReference type="InterPro" id="IPR001789">
    <property type="entry name" value="Sig_transdc_resp-reg_receiver"/>
</dbReference>
<reference evidence="4 5" key="1">
    <citation type="submission" date="2019-11" db="EMBL/GenBank/DDBJ databases">
        <title>Comparative genomics of hydrocarbon-degrading Desulfosarcina strains.</title>
        <authorList>
            <person name="Watanabe M."/>
            <person name="Kojima H."/>
            <person name="Fukui M."/>
        </authorList>
    </citation>
    <scope>NUCLEOTIDE SEQUENCE [LARGE SCALE GENOMIC DNA]</scope>
    <source>
        <strain evidence="4 5">28bB2T</strain>
    </source>
</reference>
<dbReference type="Pfam" id="PF00072">
    <property type="entry name" value="Response_reg"/>
    <property type="match status" value="1"/>
</dbReference>
<dbReference type="InterPro" id="IPR011006">
    <property type="entry name" value="CheY-like_superfamily"/>
</dbReference>
<evidence type="ECO:0000256" key="1">
    <source>
        <dbReference type="PROSITE-ProRule" id="PRU00169"/>
    </source>
</evidence>
<keyword evidence="1" id="KW-0597">Phosphoprotein</keyword>
<dbReference type="GO" id="GO:0000160">
    <property type="term" value="P:phosphorelay signal transduction system"/>
    <property type="evidence" value="ECO:0007669"/>
    <property type="project" value="InterPro"/>
</dbReference>
<evidence type="ECO:0000259" key="3">
    <source>
        <dbReference type="PROSITE" id="PS51832"/>
    </source>
</evidence>
<dbReference type="SMART" id="SM00448">
    <property type="entry name" value="REC"/>
    <property type="match status" value="1"/>
</dbReference>
<dbReference type="NCBIfam" id="TIGR00277">
    <property type="entry name" value="HDIG"/>
    <property type="match status" value="1"/>
</dbReference>
<feature type="domain" description="HD-GYP" evidence="3">
    <location>
        <begin position="134"/>
        <end position="327"/>
    </location>
</feature>
<evidence type="ECO:0000313" key="5">
    <source>
        <dbReference type="Proteomes" id="UP000425960"/>
    </source>
</evidence>
<feature type="domain" description="Response regulatory" evidence="2">
    <location>
        <begin position="2"/>
        <end position="118"/>
    </location>
</feature>
<dbReference type="Gene3D" id="3.40.50.2300">
    <property type="match status" value="1"/>
</dbReference>
<evidence type="ECO:0000259" key="2">
    <source>
        <dbReference type="PROSITE" id="PS50110"/>
    </source>
</evidence>